<dbReference type="GO" id="GO:0009279">
    <property type="term" value="C:cell outer membrane"/>
    <property type="evidence" value="ECO:0007669"/>
    <property type="project" value="UniProtKB-SubCell"/>
</dbReference>
<feature type="domain" description="TonB-dependent receptor-like beta-barrel" evidence="11">
    <location>
        <begin position="528"/>
        <end position="1093"/>
    </location>
</feature>
<dbReference type="OrthoDB" id="7051241at2"/>
<evidence type="ECO:0000259" key="11">
    <source>
        <dbReference type="Pfam" id="PF00593"/>
    </source>
</evidence>
<dbReference type="CDD" id="cd01347">
    <property type="entry name" value="ligand_gated_channel"/>
    <property type="match status" value="1"/>
</dbReference>
<dbReference type="InterPro" id="IPR039426">
    <property type="entry name" value="TonB-dep_rcpt-like"/>
</dbReference>
<dbReference type="Gene3D" id="2.170.130.10">
    <property type="entry name" value="TonB-dependent receptor, plug domain"/>
    <property type="match status" value="1"/>
</dbReference>
<evidence type="ECO:0000256" key="4">
    <source>
        <dbReference type="ARBA" id="ARBA00022692"/>
    </source>
</evidence>
<comment type="caution">
    <text evidence="13">The sequence shown here is derived from an EMBL/GenBank/DDBJ whole genome shotgun (WGS) entry which is preliminary data.</text>
</comment>
<dbReference type="PANTHER" id="PTHR47234">
    <property type="match status" value="1"/>
</dbReference>
<name>A0A2N5DCP1_9CAUL</name>
<comment type="similarity">
    <text evidence="8 9">Belongs to the TonB-dependent receptor family.</text>
</comment>
<keyword evidence="3 8" id="KW-1134">Transmembrane beta strand</keyword>
<evidence type="ECO:0000256" key="6">
    <source>
        <dbReference type="ARBA" id="ARBA00023136"/>
    </source>
</evidence>
<accession>A0A2N5DCP1</accession>
<evidence type="ECO:0000256" key="9">
    <source>
        <dbReference type="RuleBase" id="RU003357"/>
    </source>
</evidence>
<dbReference type="PANTHER" id="PTHR47234:SF2">
    <property type="entry name" value="TONB-DEPENDENT RECEPTOR"/>
    <property type="match status" value="1"/>
</dbReference>
<dbReference type="EMBL" id="PJRS01000028">
    <property type="protein sequence ID" value="PLR23825.1"/>
    <property type="molecule type" value="Genomic_DNA"/>
</dbReference>
<dbReference type="AlphaFoldDB" id="A0A2N5DCP1"/>
<dbReference type="Pfam" id="PF07715">
    <property type="entry name" value="Plug"/>
    <property type="match status" value="1"/>
</dbReference>
<evidence type="ECO:0000313" key="14">
    <source>
        <dbReference type="Proteomes" id="UP000234479"/>
    </source>
</evidence>
<evidence type="ECO:0000256" key="5">
    <source>
        <dbReference type="ARBA" id="ARBA00023077"/>
    </source>
</evidence>
<keyword evidence="14" id="KW-1185">Reference proteome</keyword>
<evidence type="ECO:0000259" key="12">
    <source>
        <dbReference type="Pfam" id="PF07715"/>
    </source>
</evidence>
<keyword evidence="5 9" id="KW-0798">TonB box</keyword>
<feature type="region of interest" description="Disordered" evidence="10">
    <location>
        <begin position="94"/>
        <end position="133"/>
    </location>
</feature>
<reference evidence="13 14" key="1">
    <citation type="submission" date="2017-12" db="EMBL/GenBank/DDBJ databases">
        <title>The genome sequence of Caulobacter sp. 410.</title>
        <authorList>
            <person name="Gao J."/>
            <person name="Mao X."/>
            <person name="Sun J."/>
        </authorList>
    </citation>
    <scope>NUCLEOTIDE SEQUENCE [LARGE SCALE GENOMIC DNA]</scope>
    <source>
        <strain evidence="13 14">410</strain>
    </source>
</reference>
<sequence>MAATRICQQPGSATRRFFEADGRRLSLRPRYERLTFLKNIPNHRNVRSTLAGEAARSQVEQLKSFAYKVSGGRGSQGCRHPSSHLPISKSVTMARRAAVRRRRARRISPRPERDPSSPKRSEKEETDREREMTRKTYLRAGSACALAAALAAAAGAASAQESTQVEEVVVTGSFIRGTPEDAALPVDVIGAEELQKRGSPSTVELIKSLSVSSGVLGDTNQFDSRAQGSEGSGSVNLRGLGSQRTLVLLNGRRLAINPLASAGAGIVDTNIIPAAAIGRLEVLKDGAAATYGSDAIAGVVNFITKKNVDGLEVGADYRAIDGSDGDYGLNLTYGKPWDNGDMLISIGWQHRSKLSVAERDWANQPYLSNPEAGWSAAGSPSSFIPVASTTSGLRDPACAGRGGYPGFSGLTPVCYWHYTPFDNLVEKSNAVQVYGEINARLSETTRFHVEALYAHTDVPDWNTSPSYAALAVPTAEVAPIPQLAGRYFVPATNPGLIAFMAANPTVMLTNLGTGAQSTAPGTIFAGGALNVANRPFGIGGNPAFGYGPSIGSRSFDAYRVSADLKGEFGNGIGWEAAVTYSQEVGIRTGYDTLVNRYALALRGLGGPNCDSSPSTPGIQGTPGVGGCMYFNPFASALPSNAITGAANPGYVSSLANSKELTSWFFQKLSTKQTSRLFVAEAVLNGKTSITLPGGDIAWAAGMQYRRSYFTATYNDISNALINPCVNTPDFGVTTCTGSARNGPFMFLGVGTPSDNQSDVVAAFGELSLPITETVQAQLAARYEDYGGAVGSTFNPKASVRWQATPWMAVRASAGSTFRGPPDPLTTTTSVTSLQGILGVFRAVDIFGNPNLKPEKANTYNVGLLFKAGAFKASIDYFRFDFKNPIVAEPVAGITNAIYPNGVGGANNCADPAYAALVARFTFNGACGSPANIARLKTFYINGAPVENSGFDVSADYSFAGVLGGDLAIGGTATWVQKYEVGATTVEGVVVEKAFDAVGLLNYQTTVVPIPEWKGQAFAEWSRGIHNLRLTVSYIGDYADQRTAPFATGAYKDATGAAVTVSNGKTIDAQVLTDLAYRVQLPRDTTATVAITNLFDQDPSYARLDLGYDPFTGDPLGRTYKFSLRKKF</sequence>
<proteinExistence type="inferred from homology"/>
<evidence type="ECO:0000256" key="8">
    <source>
        <dbReference type="PROSITE-ProRule" id="PRU01360"/>
    </source>
</evidence>
<dbReference type="InterPro" id="IPR037066">
    <property type="entry name" value="Plug_dom_sf"/>
</dbReference>
<gene>
    <name evidence="13" type="ORF">SGCZBJ_14640</name>
</gene>
<evidence type="ECO:0000256" key="7">
    <source>
        <dbReference type="ARBA" id="ARBA00023237"/>
    </source>
</evidence>
<evidence type="ECO:0000256" key="10">
    <source>
        <dbReference type="SAM" id="MobiDB-lite"/>
    </source>
</evidence>
<dbReference type="InterPro" id="IPR012910">
    <property type="entry name" value="Plug_dom"/>
</dbReference>
<dbReference type="Proteomes" id="UP000234479">
    <property type="component" value="Unassembled WGS sequence"/>
</dbReference>
<feature type="domain" description="TonB-dependent receptor plug" evidence="12">
    <location>
        <begin position="180"/>
        <end position="299"/>
    </location>
</feature>
<dbReference type="SUPFAM" id="SSF56935">
    <property type="entry name" value="Porins"/>
    <property type="match status" value="1"/>
</dbReference>
<keyword evidence="6 8" id="KW-0472">Membrane</keyword>
<comment type="subcellular location">
    <subcellularLocation>
        <location evidence="1 8">Cell outer membrane</location>
        <topology evidence="1 8">Multi-pass membrane protein</topology>
    </subcellularLocation>
</comment>
<keyword evidence="13" id="KW-0675">Receptor</keyword>
<dbReference type="InterPro" id="IPR036942">
    <property type="entry name" value="Beta-barrel_TonB_sf"/>
</dbReference>
<evidence type="ECO:0000256" key="3">
    <source>
        <dbReference type="ARBA" id="ARBA00022452"/>
    </source>
</evidence>
<organism evidence="13 14">
    <name type="scientific">Caulobacter zeae</name>
    <dbReference type="NCBI Taxonomy" id="2055137"/>
    <lineage>
        <taxon>Bacteria</taxon>
        <taxon>Pseudomonadati</taxon>
        <taxon>Pseudomonadota</taxon>
        <taxon>Alphaproteobacteria</taxon>
        <taxon>Caulobacterales</taxon>
        <taxon>Caulobacteraceae</taxon>
        <taxon>Caulobacter</taxon>
    </lineage>
</organism>
<keyword evidence="4 8" id="KW-0812">Transmembrane</keyword>
<dbReference type="InterPro" id="IPR000531">
    <property type="entry name" value="Beta-barrel_TonB"/>
</dbReference>
<evidence type="ECO:0000256" key="2">
    <source>
        <dbReference type="ARBA" id="ARBA00022448"/>
    </source>
</evidence>
<feature type="compositionally biased region" description="Basic and acidic residues" evidence="10">
    <location>
        <begin position="109"/>
        <end position="133"/>
    </location>
</feature>
<protein>
    <submittedName>
        <fullName evidence="13">TonB-dependent receptor</fullName>
    </submittedName>
</protein>
<feature type="compositionally biased region" description="Basic residues" evidence="10">
    <location>
        <begin position="97"/>
        <end position="108"/>
    </location>
</feature>
<evidence type="ECO:0000256" key="1">
    <source>
        <dbReference type="ARBA" id="ARBA00004571"/>
    </source>
</evidence>
<evidence type="ECO:0000313" key="13">
    <source>
        <dbReference type="EMBL" id="PLR23825.1"/>
    </source>
</evidence>
<dbReference type="Gene3D" id="2.40.170.20">
    <property type="entry name" value="TonB-dependent receptor, beta-barrel domain"/>
    <property type="match status" value="1"/>
</dbReference>
<keyword evidence="7 8" id="KW-0998">Cell outer membrane</keyword>
<dbReference type="PROSITE" id="PS52016">
    <property type="entry name" value="TONB_DEPENDENT_REC_3"/>
    <property type="match status" value="1"/>
</dbReference>
<keyword evidence="2 8" id="KW-0813">Transport</keyword>
<dbReference type="Pfam" id="PF00593">
    <property type="entry name" value="TonB_dep_Rec_b-barrel"/>
    <property type="match status" value="1"/>
</dbReference>